<protein>
    <recommendedName>
        <fullName evidence="3">Guanylate cyclase domain-containing protein</fullName>
    </recommendedName>
</protein>
<reference evidence="1 2" key="1">
    <citation type="submission" date="2020-07" db="EMBL/GenBank/DDBJ databases">
        <title>Genomic Encyclopedia of Type Strains, Phase IV (KMG-V): Genome sequencing to study the core and pangenomes of soil and plant-associated prokaryotes.</title>
        <authorList>
            <person name="Whitman W."/>
        </authorList>
    </citation>
    <scope>NUCLEOTIDE SEQUENCE [LARGE SCALE GENOMIC DNA]</scope>
    <source>
        <strain evidence="1 2">RH4WT92</strain>
    </source>
</reference>
<accession>A0ABR6API3</accession>
<name>A0ABR6API3_9HYPH</name>
<evidence type="ECO:0008006" key="3">
    <source>
        <dbReference type="Google" id="ProtNLM"/>
    </source>
</evidence>
<dbReference type="RefSeq" id="WP_182511779.1">
    <property type="nucleotide sequence ID" value="NZ_JACGXG010000002.1"/>
</dbReference>
<sequence length="226" mass="26189">MQKYERRLILFIDILGFKSMVNSSTVDTHKVEQLVSAVKSLRSLEMESSVFRSQRLSQFSDNVVLSFKYNTKGSTFWLIDQLTLVLIEMARKGILCRGAITVGDLLHTKDLVIGPGLVHAYELESQVSIYPRVIVDQVVLSNIVNNISESNNYKTEKRYIYDYLKIDGDGWHWVDYISYQSFVASGLEPEDYDEYREKLSELVENNINSKHPSVSTKYRWLEQKLK</sequence>
<dbReference type="Proteomes" id="UP000578622">
    <property type="component" value="Unassembled WGS sequence"/>
</dbReference>
<comment type="caution">
    <text evidence="1">The sequence shown here is derived from an EMBL/GenBank/DDBJ whole genome shotgun (WGS) entry which is preliminary data.</text>
</comment>
<proteinExistence type="predicted"/>
<gene>
    <name evidence="1" type="ORF">FHW20_002303</name>
</gene>
<dbReference type="EMBL" id="JACGXG010000002">
    <property type="protein sequence ID" value="MBA8851368.1"/>
    <property type="molecule type" value="Genomic_DNA"/>
</dbReference>
<keyword evidence="2" id="KW-1185">Reference proteome</keyword>
<evidence type="ECO:0000313" key="1">
    <source>
        <dbReference type="EMBL" id="MBA8851368.1"/>
    </source>
</evidence>
<evidence type="ECO:0000313" key="2">
    <source>
        <dbReference type="Proteomes" id="UP000578622"/>
    </source>
</evidence>
<organism evidence="1 2">
    <name type="scientific">Brucella intermedia</name>
    <dbReference type="NCBI Taxonomy" id="94625"/>
    <lineage>
        <taxon>Bacteria</taxon>
        <taxon>Pseudomonadati</taxon>
        <taxon>Pseudomonadota</taxon>
        <taxon>Alphaproteobacteria</taxon>
        <taxon>Hyphomicrobiales</taxon>
        <taxon>Brucellaceae</taxon>
        <taxon>Brucella/Ochrobactrum group</taxon>
        <taxon>Brucella</taxon>
    </lineage>
</organism>